<reference evidence="1" key="2">
    <citation type="journal article" date="2024" name="Plant">
        <title>Genomic evolution and insights into agronomic trait innovations of Sesamum species.</title>
        <authorList>
            <person name="Miao H."/>
            <person name="Wang L."/>
            <person name="Qu L."/>
            <person name="Liu H."/>
            <person name="Sun Y."/>
            <person name="Le M."/>
            <person name="Wang Q."/>
            <person name="Wei S."/>
            <person name="Zheng Y."/>
            <person name="Lin W."/>
            <person name="Duan Y."/>
            <person name="Cao H."/>
            <person name="Xiong S."/>
            <person name="Wang X."/>
            <person name="Wei L."/>
            <person name="Li C."/>
            <person name="Ma Q."/>
            <person name="Ju M."/>
            <person name="Zhao R."/>
            <person name="Li G."/>
            <person name="Mu C."/>
            <person name="Tian Q."/>
            <person name="Mei H."/>
            <person name="Zhang T."/>
            <person name="Gao T."/>
            <person name="Zhang H."/>
        </authorList>
    </citation>
    <scope>NUCLEOTIDE SEQUENCE</scope>
    <source>
        <strain evidence="1">G01</strain>
    </source>
</reference>
<comment type="caution">
    <text evidence="1">The sequence shown here is derived from an EMBL/GenBank/DDBJ whole genome shotgun (WGS) entry which is preliminary data.</text>
</comment>
<evidence type="ECO:0000313" key="1">
    <source>
        <dbReference type="EMBL" id="KAL0317792.1"/>
    </source>
</evidence>
<reference evidence="1" key="1">
    <citation type="submission" date="2020-06" db="EMBL/GenBank/DDBJ databases">
        <authorList>
            <person name="Li T."/>
            <person name="Hu X."/>
            <person name="Zhang T."/>
            <person name="Song X."/>
            <person name="Zhang H."/>
            <person name="Dai N."/>
            <person name="Sheng W."/>
            <person name="Hou X."/>
            <person name="Wei L."/>
        </authorList>
    </citation>
    <scope>NUCLEOTIDE SEQUENCE</scope>
    <source>
        <strain evidence="1">G01</strain>
        <tissue evidence="1">Leaf</tissue>
    </source>
</reference>
<dbReference type="EMBL" id="JACGWK010000014">
    <property type="protein sequence ID" value="KAL0317792.1"/>
    <property type="molecule type" value="Genomic_DNA"/>
</dbReference>
<protein>
    <submittedName>
        <fullName evidence="1">Uncharacterized protein</fullName>
    </submittedName>
</protein>
<proteinExistence type="predicted"/>
<dbReference type="AlphaFoldDB" id="A0AAW2LEK3"/>
<name>A0AAW2LEK3_9LAMI</name>
<organism evidence="1">
    <name type="scientific">Sesamum angustifolium</name>
    <dbReference type="NCBI Taxonomy" id="2727405"/>
    <lineage>
        <taxon>Eukaryota</taxon>
        <taxon>Viridiplantae</taxon>
        <taxon>Streptophyta</taxon>
        <taxon>Embryophyta</taxon>
        <taxon>Tracheophyta</taxon>
        <taxon>Spermatophyta</taxon>
        <taxon>Magnoliopsida</taxon>
        <taxon>eudicotyledons</taxon>
        <taxon>Gunneridae</taxon>
        <taxon>Pentapetalae</taxon>
        <taxon>asterids</taxon>
        <taxon>lamiids</taxon>
        <taxon>Lamiales</taxon>
        <taxon>Pedaliaceae</taxon>
        <taxon>Sesamum</taxon>
    </lineage>
</organism>
<gene>
    <name evidence="1" type="ORF">Sangu_2193500</name>
</gene>
<sequence length="114" mass="12552">MVDFSHIRVIQTQFLLESIQALRSSLEDENMHASRALPGLHGIPCPVGHPVSDNNLKLGPPAFSNAAYRQHLPEHQTGEALAEKSPLRRAWSRLCLAPGMYCASTPGKLRCLLN</sequence>
<accession>A0AAW2LEK3</accession>